<feature type="region of interest" description="Disordered" evidence="1">
    <location>
        <begin position="310"/>
        <end position="333"/>
    </location>
</feature>
<organism evidence="2 3">
    <name type="scientific">Polyporus arcularius HHB13444</name>
    <dbReference type="NCBI Taxonomy" id="1314778"/>
    <lineage>
        <taxon>Eukaryota</taxon>
        <taxon>Fungi</taxon>
        <taxon>Dikarya</taxon>
        <taxon>Basidiomycota</taxon>
        <taxon>Agaricomycotina</taxon>
        <taxon>Agaricomycetes</taxon>
        <taxon>Polyporales</taxon>
        <taxon>Polyporaceae</taxon>
        <taxon>Polyporus</taxon>
    </lineage>
</organism>
<protein>
    <submittedName>
        <fullName evidence="2">Uncharacterized protein</fullName>
    </submittedName>
</protein>
<feature type="compositionally biased region" description="Basic and acidic residues" evidence="1">
    <location>
        <begin position="310"/>
        <end position="325"/>
    </location>
</feature>
<evidence type="ECO:0000313" key="3">
    <source>
        <dbReference type="Proteomes" id="UP000308197"/>
    </source>
</evidence>
<feature type="compositionally biased region" description="Basic and acidic residues" evidence="1">
    <location>
        <begin position="34"/>
        <end position="44"/>
    </location>
</feature>
<dbReference type="AlphaFoldDB" id="A0A5C3NQ52"/>
<feature type="region of interest" description="Disordered" evidence="1">
    <location>
        <begin position="251"/>
        <end position="292"/>
    </location>
</feature>
<proteinExistence type="predicted"/>
<feature type="non-terminal residue" evidence="2">
    <location>
        <position position="352"/>
    </location>
</feature>
<dbReference type="EMBL" id="ML212814">
    <property type="protein sequence ID" value="TFK78090.1"/>
    <property type="molecule type" value="Genomic_DNA"/>
</dbReference>
<gene>
    <name evidence="2" type="ORF">K466DRAFT_616243</name>
</gene>
<dbReference type="Proteomes" id="UP000308197">
    <property type="component" value="Unassembled WGS sequence"/>
</dbReference>
<evidence type="ECO:0000256" key="1">
    <source>
        <dbReference type="SAM" id="MobiDB-lite"/>
    </source>
</evidence>
<dbReference type="InParanoid" id="A0A5C3NQ52"/>
<feature type="compositionally biased region" description="Basic and acidic residues" evidence="1">
    <location>
        <begin position="256"/>
        <end position="276"/>
    </location>
</feature>
<sequence>MASKMSRMSRRMSKGSMHSAHSDAPPVPTPAERPSIDSNRDRKGSKGKIPSRLAEMTTQADMDVQADGDGDEDASRMERQLCMYVTESAEYIFVRATPAASSLVGWLTLDLPERSSGSHLHDWHPPNYNIGSGFTRANTVSCEQSDERKVRIQTLVSDDSDPLRRLRLDLVSRYQGHVPSSSDREMAAPGRVEPRAEHGVSQTFNLTVEVHFFMRSAMERAEPSRNDMPLALGMAPGETATADVLVSADELPGSAESDRGAERSRMQDYPEKRLQERSAAPPSAPGAKGCGVHPAACRCPAAVVESFMSRDLESQPRSIDKRREITGALRRRHSTQVWRRFKPALRASQAAR</sequence>
<keyword evidence="3" id="KW-1185">Reference proteome</keyword>
<feature type="region of interest" description="Disordered" evidence="1">
    <location>
        <begin position="1"/>
        <end position="74"/>
    </location>
</feature>
<reference evidence="2 3" key="1">
    <citation type="journal article" date="2019" name="Nat. Ecol. Evol.">
        <title>Megaphylogeny resolves global patterns of mushroom evolution.</title>
        <authorList>
            <person name="Varga T."/>
            <person name="Krizsan K."/>
            <person name="Foldi C."/>
            <person name="Dima B."/>
            <person name="Sanchez-Garcia M."/>
            <person name="Sanchez-Ramirez S."/>
            <person name="Szollosi G.J."/>
            <person name="Szarkandi J.G."/>
            <person name="Papp V."/>
            <person name="Albert L."/>
            <person name="Andreopoulos W."/>
            <person name="Angelini C."/>
            <person name="Antonin V."/>
            <person name="Barry K.W."/>
            <person name="Bougher N.L."/>
            <person name="Buchanan P."/>
            <person name="Buyck B."/>
            <person name="Bense V."/>
            <person name="Catcheside P."/>
            <person name="Chovatia M."/>
            <person name="Cooper J."/>
            <person name="Damon W."/>
            <person name="Desjardin D."/>
            <person name="Finy P."/>
            <person name="Geml J."/>
            <person name="Haridas S."/>
            <person name="Hughes K."/>
            <person name="Justo A."/>
            <person name="Karasinski D."/>
            <person name="Kautmanova I."/>
            <person name="Kiss B."/>
            <person name="Kocsube S."/>
            <person name="Kotiranta H."/>
            <person name="LaButti K.M."/>
            <person name="Lechner B.E."/>
            <person name="Liimatainen K."/>
            <person name="Lipzen A."/>
            <person name="Lukacs Z."/>
            <person name="Mihaltcheva S."/>
            <person name="Morgado L.N."/>
            <person name="Niskanen T."/>
            <person name="Noordeloos M.E."/>
            <person name="Ohm R.A."/>
            <person name="Ortiz-Santana B."/>
            <person name="Ovrebo C."/>
            <person name="Racz N."/>
            <person name="Riley R."/>
            <person name="Savchenko A."/>
            <person name="Shiryaev A."/>
            <person name="Soop K."/>
            <person name="Spirin V."/>
            <person name="Szebenyi C."/>
            <person name="Tomsovsky M."/>
            <person name="Tulloss R.E."/>
            <person name="Uehling J."/>
            <person name="Grigoriev I.V."/>
            <person name="Vagvolgyi C."/>
            <person name="Papp T."/>
            <person name="Martin F.M."/>
            <person name="Miettinen O."/>
            <person name="Hibbett D.S."/>
            <person name="Nagy L.G."/>
        </authorList>
    </citation>
    <scope>NUCLEOTIDE SEQUENCE [LARGE SCALE GENOMIC DNA]</scope>
    <source>
        <strain evidence="2 3">HHB13444</strain>
    </source>
</reference>
<accession>A0A5C3NQ52</accession>
<name>A0A5C3NQ52_9APHY</name>
<evidence type="ECO:0000313" key="2">
    <source>
        <dbReference type="EMBL" id="TFK78090.1"/>
    </source>
</evidence>